<organism evidence="1 2">
    <name type="scientific">Anopheles farauti</name>
    <dbReference type="NCBI Taxonomy" id="69004"/>
    <lineage>
        <taxon>Eukaryota</taxon>
        <taxon>Metazoa</taxon>
        <taxon>Ecdysozoa</taxon>
        <taxon>Arthropoda</taxon>
        <taxon>Hexapoda</taxon>
        <taxon>Insecta</taxon>
        <taxon>Pterygota</taxon>
        <taxon>Neoptera</taxon>
        <taxon>Endopterygota</taxon>
        <taxon>Diptera</taxon>
        <taxon>Nematocera</taxon>
        <taxon>Culicoidea</taxon>
        <taxon>Culicidae</taxon>
        <taxon>Anophelinae</taxon>
        <taxon>Anopheles</taxon>
    </lineage>
</organism>
<protein>
    <submittedName>
        <fullName evidence="1">Uncharacterized protein</fullName>
    </submittedName>
</protein>
<accession>A0A182Q6F7</accession>
<dbReference type="Proteomes" id="UP000075886">
    <property type="component" value="Unassembled WGS sequence"/>
</dbReference>
<evidence type="ECO:0000313" key="1">
    <source>
        <dbReference type="EnsemblMetazoa" id="AFAF003982-PA"/>
    </source>
</evidence>
<dbReference type="EnsemblMetazoa" id="AFAF003982-RA">
    <property type="protein sequence ID" value="AFAF003982-PA"/>
    <property type="gene ID" value="AFAF003982"/>
</dbReference>
<sequence length="182" mass="20692">MFRRREHTLRLVDRVEKGFSSTTTLTATSSTTLTPSSTKRRHPGPAFCHEHCRSVAIDLVNFLIRYQYENSHQPARSSIHALSENNDLWAYVCERHTEPITSGLIHHYVQPAPSPSFDLNETLPRAAQRRMFAEPEHCPSKPYNLGGNSRKRVNRSVTTLIDQSLGRTNLVPEAKRSNGDAW</sequence>
<dbReference type="EMBL" id="AXCN02000736">
    <property type="status" value="NOT_ANNOTATED_CDS"/>
    <property type="molecule type" value="Genomic_DNA"/>
</dbReference>
<evidence type="ECO:0000313" key="2">
    <source>
        <dbReference type="Proteomes" id="UP000075886"/>
    </source>
</evidence>
<dbReference type="AlphaFoldDB" id="A0A182Q6F7"/>
<reference evidence="2" key="1">
    <citation type="submission" date="2014-01" db="EMBL/GenBank/DDBJ databases">
        <title>The Genome Sequence of Anopheles farauti FAR1 (V2).</title>
        <authorList>
            <consortium name="The Broad Institute Genomics Platform"/>
            <person name="Neafsey D.E."/>
            <person name="Besansky N."/>
            <person name="Howell P."/>
            <person name="Walton C."/>
            <person name="Young S.K."/>
            <person name="Zeng Q."/>
            <person name="Gargeya S."/>
            <person name="Fitzgerald M."/>
            <person name="Haas B."/>
            <person name="Abouelleil A."/>
            <person name="Allen A.W."/>
            <person name="Alvarado L."/>
            <person name="Arachchi H.M."/>
            <person name="Berlin A.M."/>
            <person name="Chapman S.B."/>
            <person name="Gainer-Dewar J."/>
            <person name="Goldberg J."/>
            <person name="Griggs A."/>
            <person name="Gujja S."/>
            <person name="Hansen M."/>
            <person name="Howarth C."/>
            <person name="Imamovic A."/>
            <person name="Ireland A."/>
            <person name="Larimer J."/>
            <person name="McCowan C."/>
            <person name="Murphy C."/>
            <person name="Pearson M."/>
            <person name="Poon T.W."/>
            <person name="Priest M."/>
            <person name="Roberts A."/>
            <person name="Saif S."/>
            <person name="Shea T."/>
            <person name="Sisk P."/>
            <person name="Sykes S."/>
            <person name="Wortman J."/>
            <person name="Nusbaum C."/>
            <person name="Birren B."/>
        </authorList>
    </citation>
    <scope>NUCLEOTIDE SEQUENCE [LARGE SCALE GENOMIC DNA]</scope>
    <source>
        <strain evidence="2">FAR1</strain>
    </source>
</reference>
<reference evidence="1" key="2">
    <citation type="submission" date="2020-05" db="UniProtKB">
        <authorList>
            <consortium name="EnsemblMetazoa"/>
        </authorList>
    </citation>
    <scope>IDENTIFICATION</scope>
    <source>
        <strain evidence="1">FAR1</strain>
    </source>
</reference>
<keyword evidence="2" id="KW-1185">Reference proteome</keyword>
<proteinExistence type="predicted"/>
<dbReference type="VEuPathDB" id="VectorBase:AFAF003982"/>
<name>A0A182Q6F7_9DIPT</name>